<dbReference type="GO" id="GO:0034464">
    <property type="term" value="C:BBSome"/>
    <property type="evidence" value="ECO:0007669"/>
    <property type="project" value="TreeGrafter"/>
</dbReference>
<reference evidence="2" key="1">
    <citation type="submission" date="2022-03" db="EMBL/GenBank/DDBJ databases">
        <authorList>
            <person name="Lindestad O."/>
        </authorList>
    </citation>
    <scope>NUCLEOTIDE SEQUENCE</scope>
</reference>
<dbReference type="OrthoDB" id="7384832at2759"/>
<name>A0A8S4S6X6_9NEOP</name>
<dbReference type="InterPro" id="IPR056333">
    <property type="entry name" value="BBS7_pf_dom"/>
</dbReference>
<dbReference type="GO" id="GO:0005930">
    <property type="term" value="C:axoneme"/>
    <property type="evidence" value="ECO:0007669"/>
    <property type="project" value="TreeGrafter"/>
</dbReference>
<evidence type="ECO:0000259" key="1">
    <source>
        <dbReference type="Pfam" id="PF23361"/>
    </source>
</evidence>
<dbReference type="GO" id="GO:0060271">
    <property type="term" value="P:cilium assembly"/>
    <property type="evidence" value="ECO:0007669"/>
    <property type="project" value="TreeGrafter"/>
</dbReference>
<accession>A0A8S4S6X6</accession>
<dbReference type="AlphaFoldDB" id="A0A8S4S6X6"/>
<comment type="caution">
    <text evidence="2">The sequence shown here is derived from an EMBL/GenBank/DDBJ whole genome shotgun (WGS) entry which is preliminary data.</text>
</comment>
<dbReference type="GO" id="GO:0016020">
    <property type="term" value="C:membrane"/>
    <property type="evidence" value="ECO:0007669"/>
    <property type="project" value="TreeGrafter"/>
</dbReference>
<dbReference type="GO" id="GO:0008104">
    <property type="term" value="P:intracellular protein localization"/>
    <property type="evidence" value="ECO:0007669"/>
    <property type="project" value="TreeGrafter"/>
</dbReference>
<dbReference type="GO" id="GO:0036064">
    <property type="term" value="C:ciliary basal body"/>
    <property type="evidence" value="ECO:0007669"/>
    <property type="project" value="TreeGrafter"/>
</dbReference>
<gene>
    <name evidence="2" type="primary">jg3063</name>
    <name evidence="2" type="ORF">PAEG_LOCUS19648</name>
</gene>
<dbReference type="PANTHER" id="PTHR16074">
    <property type="entry name" value="BARDET-BIEDL SYNDROME 7 PROTEIN"/>
    <property type="match status" value="1"/>
</dbReference>
<proteinExistence type="predicted"/>
<dbReference type="Proteomes" id="UP000838756">
    <property type="component" value="Unassembled WGS sequence"/>
</dbReference>
<evidence type="ECO:0000313" key="3">
    <source>
        <dbReference type="Proteomes" id="UP000838756"/>
    </source>
</evidence>
<organism evidence="2 3">
    <name type="scientific">Pararge aegeria aegeria</name>
    <dbReference type="NCBI Taxonomy" id="348720"/>
    <lineage>
        <taxon>Eukaryota</taxon>
        <taxon>Metazoa</taxon>
        <taxon>Ecdysozoa</taxon>
        <taxon>Arthropoda</taxon>
        <taxon>Hexapoda</taxon>
        <taxon>Insecta</taxon>
        <taxon>Pterygota</taxon>
        <taxon>Neoptera</taxon>
        <taxon>Endopterygota</taxon>
        <taxon>Lepidoptera</taxon>
        <taxon>Glossata</taxon>
        <taxon>Ditrysia</taxon>
        <taxon>Papilionoidea</taxon>
        <taxon>Nymphalidae</taxon>
        <taxon>Satyrinae</taxon>
        <taxon>Satyrini</taxon>
        <taxon>Parargina</taxon>
        <taxon>Pararge</taxon>
    </lineage>
</organism>
<keyword evidence="3" id="KW-1185">Reference proteome</keyword>
<sequence length="250" mass="29208">MTYGFETWSLTMGLIGKLRVTQRATERAMLGISLRDQMRNEKIRSRTTVTDTSQLAKLKRGLAIFKSDNISTISVLKDVIYNCCVKRNIRADVSCDIPDDYCAISFQNIKDKFKMEYDRNKDIEIKKAIRSLDLNNFSVNDETQHILCNDYVQILKEVDDDAETNFEELIETVKNWYLDWCKLSLNRFYNNEITTLQNALKHCQLEDVQEILIFQNSSLYISSTRQNLQNYVKRLCLNWNVLGNHGHYGC</sequence>
<dbReference type="PANTHER" id="PTHR16074:SF4">
    <property type="entry name" value="BARDET-BIEDL SYNDROME 7 PROTEIN"/>
    <property type="match status" value="1"/>
</dbReference>
<protein>
    <submittedName>
        <fullName evidence="2">Jg3063 protein</fullName>
    </submittedName>
</protein>
<dbReference type="EMBL" id="CAKXAJ010025747">
    <property type="protein sequence ID" value="CAH2243536.1"/>
    <property type="molecule type" value="Genomic_DNA"/>
</dbReference>
<dbReference type="Pfam" id="PF23361">
    <property type="entry name" value="BBS7_pf"/>
    <property type="match status" value="1"/>
</dbReference>
<feature type="domain" description="BBS7 platform" evidence="1">
    <location>
        <begin position="41"/>
        <end position="96"/>
    </location>
</feature>
<evidence type="ECO:0000313" key="2">
    <source>
        <dbReference type="EMBL" id="CAH2243536.1"/>
    </source>
</evidence>